<dbReference type="AlphaFoldDB" id="W2T8B3"/>
<reference evidence="2" key="1">
    <citation type="journal article" date="2014" name="Nat. Genet.">
        <title>Genome of the human hookworm Necator americanus.</title>
        <authorList>
            <person name="Tang Y.T."/>
            <person name="Gao X."/>
            <person name="Rosa B.A."/>
            <person name="Abubucker S."/>
            <person name="Hallsworth-Pepin K."/>
            <person name="Martin J."/>
            <person name="Tyagi R."/>
            <person name="Heizer E."/>
            <person name="Zhang X."/>
            <person name="Bhonagiri-Palsikar V."/>
            <person name="Minx P."/>
            <person name="Warren W.C."/>
            <person name="Wang Q."/>
            <person name="Zhan B."/>
            <person name="Hotez P.J."/>
            <person name="Sternberg P.W."/>
            <person name="Dougall A."/>
            <person name="Gaze S.T."/>
            <person name="Mulvenna J."/>
            <person name="Sotillo J."/>
            <person name="Ranganathan S."/>
            <person name="Rabelo E.M."/>
            <person name="Wilson R.K."/>
            <person name="Felgner P.L."/>
            <person name="Bethony J."/>
            <person name="Hawdon J.M."/>
            <person name="Gasser R.B."/>
            <person name="Loukas A."/>
            <person name="Mitreva M."/>
        </authorList>
    </citation>
    <scope>NUCLEOTIDE SEQUENCE [LARGE SCALE GENOMIC DNA]</scope>
</reference>
<name>W2T8B3_NECAM</name>
<protein>
    <submittedName>
        <fullName evidence="1">Uncharacterized protein</fullName>
    </submittedName>
</protein>
<organism evidence="1 2">
    <name type="scientific">Necator americanus</name>
    <name type="common">Human hookworm</name>
    <dbReference type="NCBI Taxonomy" id="51031"/>
    <lineage>
        <taxon>Eukaryota</taxon>
        <taxon>Metazoa</taxon>
        <taxon>Ecdysozoa</taxon>
        <taxon>Nematoda</taxon>
        <taxon>Chromadorea</taxon>
        <taxon>Rhabditida</taxon>
        <taxon>Rhabditina</taxon>
        <taxon>Rhabditomorpha</taxon>
        <taxon>Strongyloidea</taxon>
        <taxon>Ancylostomatidae</taxon>
        <taxon>Bunostominae</taxon>
        <taxon>Necator</taxon>
    </lineage>
</organism>
<dbReference type="Proteomes" id="UP000053676">
    <property type="component" value="Unassembled WGS sequence"/>
</dbReference>
<proteinExistence type="predicted"/>
<accession>W2T8B3</accession>
<keyword evidence="2" id="KW-1185">Reference proteome</keyword>
<dbReference type="EMBL" id="KI660171">
    <property type="protein sequence ID" value="ETN77421.1"/>
    <property type="molecule type" value="Genomic_DNA"/>
</dbReference>
<feature type="non-terminal residue" evidence="1">
    <location>
        <position position="137"/>
    </location>
</feature>
<dbReference type="KEGG" id="nai:NECAME_11049"/>
<sequence length="137" mass="15182">MSDGEDVDGQKQHKYYLQDSSDTPISTLHQTAAGSSTPLNELYKSFNGTLEELFSNNGTTGKNTALKPISTSFCCALCGQTRPMVEARTTAKSKDQNIVLLSCLLMENDIELDTAINVYKETHSVFKRICQLHFIRA</sequence>
<dbReference type="OrthoDB" id="10062286at2759"/>
<gene>
    <name evidence="1" type="ORF">NECAME_11049</name>
</gene>
<evidence type="ECO:0000313" key="2">
    <source>
        <dbReference type="Proteomes" id="UP000053676"/>
    </source>
</evidence>
<evidence type="ECO:0000313" key="1">
    <source>
        <dbReference type="EMBL" id="ETN77421.1"/>
    </source>
</evidence>